<protein>
    <submittedName>
        <fullName evidence="2">N-acetyltransferase</fullName>
    </submittedName>
</protein>
<sequence>MKVIFSEPLTFEYYWATNLHPAQFLWVFELFNDNMLELYKRSNWGYEENSKKQELQATTARYIIVKDSKKKHVGYVHYRFDLDHGMPVLYCYELQIAEKYQKKGIGSLLINILLNVAKKTGMHKVMATVFMFNGTSLAFFHKNGFRMDESSPIPGNDEQDYVILSRWVIPGKENVTMEKENHKMEELIMKEMGKISLENGKTE</sequence>
<dbReference type="WBParaSite" id="JU765_v2.g16732.t2">
    <property type="protein sequence ID" value="JU765_v2.g16732.t2"/>
    <property type="gene ID" value="JU765_v2.g16732"/>
</dbReference>
<evidence type="ECO:0000313" key="1">
    <source>
        <dbReference type="Proteomes" id="UP000887576"/>
    </source>
</evidence>
<proteinExistence type="predicted"/>
<evidence type="ECO:0000313" key="2">
    <source>
        <dbReference type="WBParaSite" id="JU765_v2.g16732.t2"/>
    </source>
</evidence>
<accession>A0AC34QIM7</accession>
<reference evidence="2" key="1">
    <citation type="submission" date="2022-11" db="UniProtKB">
        <authorList>
            <consortium name="WormBaseParasite"/>
        </authorList>
    </citation>
    <scope>IDENTIFICATION</scope>
</reference>
<dbReference type="Proteomes" id="UP000887576">
    <property type="component" value="Unplaced"/>
</dbReference>
<name>A0AC34QIM7_9BILA</name>
<organism evidence="1 2">
    <name type="scientific">Panagrolaimus sp. JU765</name>
    <dbReference type="NCBI Taxonomy" id="591449"/>
    <lineage>
        <taxon>Eukaryota</taxon>
        <taxon>Metazoa</taxon>
        <taxon>Ecdysozoa</taxon>
        <taxon>Nematoda</taxon>
        <taxon>Chromadorea</taxon>
        <taxon>Rhabditida</taxon>
        <taxon>Tylenchina</taxon>
        <taxon>Panagrolaimomorpha</taxon>
        <taxon>Panagrolaimoidea</taxon>
        <taxon>Panagrolaimidae</taxon>
        <taxon>Panagrolaimus</taxon>
    </lineage>
</organism>